<sequence>MKLVSEITRALNHINAQIKINDMEHKKDEGEIKIIAERVLTDLKSNSFNFSQASPIILKQGTKKRLAKRFVDDFSTENILCQCIKQILDKEFKIKYPNRNKISKSLFNAIGTIKHMSDFTIVKFDFKDYFNSISSVYVYDKIIKSNLSDRFKNDLINKFVTDTKYAFAGLQTSNVIAEIIGNLFDEEVLKDFSSFGLIFYERYIDDGIIVLNEYLPESKCKEMLLNAIAEVFHDKLIHSTPNCTTKMNAQKFKYIAKRNIINNQKYTVDFLGYEFVLEKKSNSIEVKYGITDAKKDKYKKRIETLITLFSDVNSPDYKKLELLRHRLLAFSCREVYITKKFKSDIWKVKGFISNYGELRYLLNTGLVESDTETFLKDVIYDSFSRLGLAHPYFLKGDSRNAYSLYHNMLQNKTLLFEPHIGYSEIALSNLCKKIDISLVDSLGHRRGYGTLVRDYLIKTKVGY</sequence>
<evidence type="ECO:0000259" key="1">
    <source>
        <dbReference type="PROSITE" id="PS50878"/>
    </source>
</evidence>
<dbReference type="InterPro" id="IPR000477">
    <property type="entry name" value="RT_dom"/>
</dbReference>
<gene>
    <name evidence="2" type="ORF">KQI89_14700</name>
</gene>
<name>A0ABS6F414_9CLOT</name>
<dbReference type="RefSeq" id="WP_216457688.1">
    <property type="nucleotide sequence ID" value="NZ_JAHLQL010000006.1"/>
</dbReference>
<organism evidence="2 3">
    <name type="scientific">Clostridium simiarum</name>
    <dbReference type="NCBI Taxonomy" id="2841506"/>
    <lineage>
        <taxon>Bacteria</taxon>
        <taxon>Bacillati</taxon>
        <taxon>Bacillota</taxon>
        <taxon>Clostridia</taxon>
        <taxon>Eubacteriales</taxon>
        <taxon>Clostridiaceae</taxon>
        <taxon>Clostridium</taxon>
    </lineage>
</organism>
<dbReference type="PROSITE" id="PS50878">
    <property type="entry name" value="RT_POL"/>
    <property type="match status" value="1"/>
</dbReference>
<comment type="caution">
    <text evidence="2">The sequence shown here is derived from an EMBL/GenBank/DDBJ whole genome shotgun (WGS) entry which is preliminary data.</text>
</comment>
<keyword evidence="3" id="KW-1185">Reference proteome</keyword>
<accession>A0ABS6F414</accession>
<feature type="domain" description="Reverse transcriptase" evidence="1">
    <location>
        <begin position="1"/>
        <end position="275"/>
    </location>
</feature>
<dbReference type="EMBL" id="JAHLQL010000006">
    <property type="protein sequence ID" value="MBU5592998.1"/>
    <property type="molecule type" value="Genomic_DNA"/>
</dbReference>
<reference evidence="2 3" key="1">
    <citation type="submission" date="2021-06" db="EMBL/GenBank/DDBJ databases">
        <authorList>
            <person name="Sun Q."/>
            <person name="Li D."/>
        </authorList>
    </citation>
    <scope>NUCLEOTIDE SEQUENCE [LARGE SCALE GENOMIC DNA]</scope>
    <source>
        <strain evidence="2 3">MSJ-4</strain>
    </source>
</reference>
<proteinExistence type="predicted"/>
<dbReference type="Proteomes" id="UP000736583">
    <property type="component" value="Unassembled WGS sequence"/>
</dbReference>
<evidence type="ECO:0000313" key="2">
    <source>
        <dbReference type="EMBL" id="MBU5592998.1"/>
    </source>
</evidence>
<evidence type="ECO:0000313" key="3">
    <source>
        <dbReference type="Proteomes" id="UP000736583"/>
    </source>
</evidence>
<protein>
    <recommendedName>
        <fullName evidence="1">Reverse transcriptase domain-containing protein</fullName>
    </recommendedName>
</protein>